<dbReference type="PANTHER" id="PTHR13604">
    <property type="entry name" value="DC12-RELATED"/>
    <property type="match status" value="1"/>
</dbReference>
<accession>A0AAV3UR21</accession>
<name>A0AAV3UR21_9EURY</name>
<dbReference type="GeneID" id="68617558"/>
<dbReference type="GO" id="GO:0008233">
    <property type="term" value="F:peptidase activity"/>
    <property type="evidence" value="ECO:0007669"/>
    <property type="project" value="UniProtKB-KW"/>
</dbReference>
<proteinExistence type="inferred from homology"/>
<keyword evidence="5" id="KW-0190">Covalent protein-DNA linkage</keyword>
<keyword evidence="4" id="KW-0378">Hydrolase</keyword>
<evidence type="ECO:0000313" key="9">
    <source>
        <dbReference type="EMBL" id="GAA5064242.1"/>
    </source>
</evidence>
<dbReference type="GO" id="GO:0016829">
    <property type="term" value="F:lyase activity"/>
    <property type="evidence" value="ECO:0007669"/>
    <property type="project" value="UniProtKB-KW"/>
</dbReference>
<dbReference type="PANTHER" id="PTHR13604:SF0">
    <property type="entry name" value="ABASIC SITE PROCESSING PROTEIN HMCES"/>
    <property type="match status" value="1"/>
</dbReference>
<keyword evidence="2" id="KW-0645">Protease</keyword>
<feature type="region of interest" description="Disordered" evidence="8">
    <location>
        <begin position="201"/>
        <end position="229"/>
    </location>
</feature>
<keyword evidence="10" id="KW-1185">Reference proteome</keyword>
<feature type="compositionally biased region" description="Basic and acidic residues" evidence="8">
    <location>
        <begin position="206"/>
        <end position="220"/>
    </location>
</feature>
<evidence type="ECO:0000256" key="5">
    <source>
        <dbReference type="ARBA" id="ARBA00023124"/>
    </source>
</evidence>
<evidence type="ECO:0000256" key="6">
    <source>
        <dbReference type="ARBA" id="ARBA00023125"/>
    </source>
</evidence>
<evidence type="ECO:0000313" key="10">
    <source>
        <dbReference type="Proteomes" id="UP001501729"/>
    </source>
</evidence>
<dbReference type="RefSeq" id="WP_227778805.1">
    <property type="nucleotide sequence ID" value="NZ_BAABKX010000030.1"/>
</dbReference>
<evidence type="ECO:0000256" key="4">
    <source>
        <dbReference type="ARBA" id="ARBA00022801"/>
    </source>
</evidence>
<comment type="similarity">
    <text evidence="1">Belongs to the SOS response-associated peptidase family.</text>
</comment>
<reference evidence="9 10" key="1">
    <citation type="journal article" date="2019" name="Int. J. Syst. Evol. Microbiol.">
        <title>The Global Catalogue of Microorganisms (GCM) 10K type strain sequencing project: providing services to taxonomists for standard genome sequencing and annotation.</title>
        <authorList>
            <consortium name="The Broad Institute Genomics Platform"/>
            <consortium name="The Broad Institute Genome Sequencing Center for Infectious Disease"/>
            <person name="Wu L."/>
            <person name="Ma J."/>
        </authorList>
    </citation>
    <scope>NUCLEOTIDE SEQUENCE [LARGE SCALE GENOMIC DNA]</scope>
    <source>
        <strain evidence="9 10">JCM 17504</strain>
    </source>
</reference>
<dbReference type="AlphaFoldDB" id="A0AAV3UR21"/>
<keyword evidence="3" id="KW-0227">DNA damage</keyword>
<dbReference type="GO" id="GO:0003697">
    <property type="term" value="F:single-stranded DNA binding"/>
    <property type="evidence" value="ECO:0007669"/>
    <property type="project" value="InterPro"/>
</dbReference>
<dbReference type="EMBL" id="BAABKX010000030">
    <property type="protein sequence ID" value="GAA5064242.1"/>
    <property type="molecule type" value="Genomic_DNA"/>
</dbReference>
<organism evidence="9 10">
    <name type="scientific">Haladaptatus pallidirubidus</name>
    <dbReference type="NCBI Taxonomy" id="1008152"/>
    <lineage>
        <taxon>Archaea</taxon>
        <taxon>Methanobacteriati</taxon>
        <taxon>Methanobacteriota</taxon>
        <taxon>Stenosarchaea group</taxon>
        <taxon>Halobacteria</taxon>
        <taxon>Halobacteriales</taxon>
        <taxon>Haladaptataceae</taxon>
        <taxon>Haladaptatus</taxon>
    </lineage>
</organism>
<dbReference type="Proteomes" id="UP001501729">
    <property type="component" value="Unassembled WGS sequence"/>
</dbReference>
<sequence length="229" mass="26136">MCGRTALFIQQHDLEDRFDARIVTDGGYTPRYNIAPGEPLEVITNEATDEIDQYHWGLIPFWADEPEEGIINARSETADEKRVFQDAWESRPCLVLSSGFYEWQQQNGGPKQPYRVYREDTPAFAMAGLWEVWENNEQAIPCVTILTTEPNEVMKPIHNRMPVVLASDDEDRWLSADSDEREALCQPYSRDDLAAYEISTQVNNPSHDDPAVIEPREHEQSGLGEFTSG</sequence>
<dbReference type="Gene3D" id="3.90.1680.10">
    <property type="entry name" value="SOS response associated peptidase-like"/>
    <property type="match status" value="1"/>
</dbReference>
<dbReference type="GO" id="GO:0006508">
    <property type="term" value="P:proteolysis"/>
    <property type="evidence" value="ECO:0007669"/>
    <property type="project" value="UniProtKB-KW"/>
</dbReference>
<protein>
    <submittedName>
        <fullName evidence="9">SOS response-associated peptidase</fullName>
    </submittedName>
</protein>
<dbReference type="GO" id="GO:0106300">
    <property type="term" value="P:protein-DNA covalent cross-linking repair"/>
    <property type="evidence" value="ECO:0007669"/>
    <property type="project" value="InterPro"/>
</dbReference>
<evidence type="ECO:0000256" key="3">
    <source>
        <dbReference type="ARBA" id="ARBA00022763"/>
    </source>
</evidence>
<keyword evidence="7" id="KW-0456">Lyase</keyword>
<evidence type="ECO:0000256" key="2">
    <source>
        <dbReference type="ARBA" id="ARBA00022670"/>
    </source>
</evidence>
<evidence type="ECO:0000256" key="7">
    <source>
        <dbReference type="ARBA" id="ARBA00023239"/>
    </source>
</evidence>
<evidence type="ECO:0000256" key="1">
    <source>
        <dbReference type="ARBA" id="ARBA00008136"/>
    </source>
</evidence>
<evidence type="ECO:0000256" key="8">
    <source>
        <dbReference type="SAM" id="MobiDB-lite"/>
    </source>
</evidence>
<dbReference type="SUPFAM" id="SSF143081">
    <property type="entry name" value="BB1717-like"/>
    <property type="match status" value="1"/>
</dbReference>
<dbReference type="InterPro" id="IPR003738">
    <property type="entry name" value="SRAP"/>
</dbReference>
<comment type="caution">
    <text evidence="9">The sequence shown here is derived from an EMBL/GenBank/DDBJ whole genome shotgun (WGS) entry which is preliminary data.</text>
</comment>
<keyword evidence="6" id="KW-0238">DNA-binding</keyword>
<dbReference type="Pfam" id="PF02586">
    <property type="entry name" value="SRAP"/>
    <property type="match status" value="1"/>
</dbReference>
<gene>
    <name evidence="9" type="ORF">GCM10025751_53540</name>
</gene>
<dbReference type="InterPro" id="IPR036590">
    <property type="entry name" value="SRAP-like"/>
</dbReference>